<name>A0A2P8E5K1_9ACTN</name>
<keyword evidence="3" id="KW-1185">Reference proteome</keyword>
<dbReference type="PANTHER" id="PTHR43685">
    <property type="entry name" value="GLYCOSYLTRANSFERASE"/>
    <property type="match status" value="1"/>
</dbReference>
<reference evidence="2 3" key="1">
    <citation type="submission" date="2018-03" db="EMBL/GenBank/DDBJ databases">
        <title>Genomic Encyclopedia of Archaeal and Bacterial Type Strains, Phase II (KMG-II): from individual species to whole genera.</title>
        <authorList>
            <person name="Goeker M."/>
        </authorList>
    </citation>
    <scope>NUCLEOTIDE SEQUENCE [LARGE SCALE GENOMIC DNA]</scope>
    <source>
        <strain evidence="2 3">DSM 45211</strain>
    </source>
</reference>
<dbReference type="Proteomes" id="UP000243528">
    <property type="component" value="Unassembled WGS sequence"/>
</dbReference>
<dbReference type="InterPro" id="IPR050834">
    <property type="entry name" value="Glycosyltransf_2"/>
</dbReference>
<evidence type="ECO:0000259" key="1">
    <source>
        <dbReference type="Pfam" id="PF00535"/>
    </source>
</evidence>
<dbReference type="EMBL" id="PYGE01000005">
    <property type="protein sequence ID" value="PSL04740.1"/>
    <property type="molecule type" value="Genomic_DNA"/>
</dbReference>
<sequence>MAVPRVTIGLPVFNGEQYLRAAVDSILSQDYEDFELLLADNCSTDGTLAICRDAAKRDSRVSVHRSDTNRGAAWNYNRLVDLAQGEYFKWAAHDDLHEPAFLRRCVEMLDAEPDISLCYTRAVDIDEYGTVIHHHDLPNYATGSSPSARVSSILLDPSPCIESFGLTRRRQLLQTSKIGAYTGSDRTLFLELALLGRFHEIPETLFMHRNHAGQSVHQYKDSRNRNFWFDPSWQGRFSAPQWRVFREYLRATARSPAPPTERARTVAPLARWGARHRRVLAREAASLLLRRRTTTVTSADGSGTSGEGSR</sequence>
<dbReference type="InterPro" id="IPR001173">
    <property type="entry name" value="Glyco_trans_2-like"/>
</dbReference>
<comment type="caution">
    <text evidence="2">The sequence shown here is derived from an EMBL/GenBank/DDBJ whole genome shotgun (WGS) entry which is preliminary data.</text>
</comment>
<gene>
    <name evidence="2" type="ORF">CLV30_105207</name>
</gene>
<organism evidence="2 3">
    <name type="scientific">Haloactinopolyspora alba</name>
    <dbReference type="NCBI Taxonomy" id="648780"/>
    <lineage>
        <taxon>Bacteria</taxon>
        <taxon>Bacillati</taxon>
        <taxon>Actinomycetota</taxon>
        <taxon>Actinomycetes</taxon>
        <taxon>Jiangellales</taxon>
        <taxon>Jiangellaceae</taxon>
        <taxon>Haloactinopolyspora</taxon>
    </lineage>
</organism>
<dbReference type="OrthoDB" id="3177103at2"/>
<dbReference type="GO" id="GO:0016740">
    <property type="term" value="F:transferase activity"/>
    <property type="evidence" value="ECO:0007669"/>
    <property type="project" value="UniProtKB-KW"/>
</dbReference>
<dbReference type="AlphaFoldDB" id="A0A2P8E5K1"/>
<dbReference type="Gene3D" id="3.90.550.10">
    <property type="entry name" value="Spore Coat Polysaccharide Biosynthesis Protein SpsA, Chain A"/>
    <property type="match status" value="1"/>
</dbReference>
<dbReference type="Pfam" id="PF00535">
    <property type="entry name" value="Glycos_transf_2"/>
    <property type="match status" value="1"/>
</dbReference>
<dbReference type="PANTHER" id="PTHR43685:SF2">
    <property type="entry name" value="GLYCOSYLTRANSFERASE 2-LIKE DOMAIN-CONTAINING PROTEIN"/>
    <property type="match status" value="1"/>
</dbReference>
<feature type="domain" description="Glycosyltransferase 2-like" evidence="1">
    <location>
        <begin position="8"/>
        <end position="140"/>
    </location>
</feature>
<dbReference type="InterPro" id="IPR029044">
    <property type="entry name" value="Nucleotide-diphossugar_trans"/>
</dbReference>
<proteinExistence type="predicted"/>
<dbReference type="RefSeq" id="WP_106536930.1">
    <property type="nucleotide sequence ID" value="NZ_PYGE01000005.1"/>
</dbReference>
<protein>
    <submittedName>
        <fullName evidence="2">Glycosyl transferase family 2</fullName>
    </submittedName>
</protein>
<dbReference type="CDD" id="cd00761">
    <property type="entry name" value="Glyco_tranf_GTA_type"/>
    <property type="match status" value="1"/>
</dbReference>
<accession>A0A2P8E5K1</accession>
<evidence type="ECO:0000313" key="3">
    <source>
        <dbReference type="Proteomes" id="UP000243528"/>
    </source>
</evidence>
<evidence type="ECO:0000313" key="2">
    <source>
        <dbReference type="EMBL" id="PSL04740.1"/>
    </source>
</evidence>
<dbReference type="SUPFAM" id="SSF53448">
    <property type="entry name" value="Nucleotide-diphospho-sugar transferases"/>
    <property type="match status" value="1"/>
</dbReference>
<keyword evidence="2" id="KW-0808">Transferase</keyword>